<keyword evidence="1" id="KW-1185">Reference proteome</keyword>
<name>A0A914V5A2_9BILA</name>
<dbReference type="WBParaSite" id="PSAMB.scaffold14755size1789.g36216.t1">
    <property type="protein sequence ID" value="PSAMB.scaffold14755size1789.g36216.t1"/>
    <property type="gene ID" value="PSAMB.scaffold14755size1789.g36216"/>
</dbReference>
<proteinExistence type="predicted"/>
<dbReference type="Proteomes" id="UP000887566">
    <property type="component" value="Unplaced"/>
</dbReference>
<dbReference type="AlphaFoldDB" id="A0A914V5A2"/>
<evidence type="ECO:0000313" key="1">
    <source>
        <dbReference type="Proteomes" id="UP000887566"/>
    </source>
</evidence>
<reference evidence="2" key="1">
    <citation type="submission" date="2022-11" db="UniProtKB">
        <authorList>
            <consortium name="WormBaseParasite"/>
        </authorList>
    </citation>
    <scope>IDENTIFICATION</scope>
</reference>
<protein>
    <submittedName>
        <fullName evidence="2">Uncharacterized protein</fullName>
    </submittedName>
</protein>
<evidence type="ECO:0000313" key="2">
    <source>
        <dbReference type="WBParaSite" id="PSAMB.scaffold14755size1789.g36216.t1"/>
    </source>
</evidence>
<organism evidence="1 2">
    <name type="scientific">Plectus sambesii</name>
    <dbReference type="NCBI Taxonomy" id="2011161"/>
    <lineage>
        <taxon>Eukaryota</taxon>
        <taxon>Metazoa</taxon>
        <taxon>Ecdysozoa</taxon>
        <taxon>Nematoda</taxon>
        <taxon>Chromadorea</taxon>
        <taxon>Plectida</taxon>
        <taxon>Plectina</taxon>
        <taxon>Plectoidea</taxon>
        <taxon>Plectidae</taxon>
        <taxon>Plectus</taxon>
    </lineage>
</organism>
<accession>A0A914V5A2</accession>
<sequence>MDDYSSTAVDSDMLLHKLHLTKRWVTNHTLAGHDSPPVASCSSVFTHQRSPLVVDTNITHSPISQLADRLTHHSLGSSTPRRVLAFSDEDDSPNTSGVTDTSLVCVSSTQAAFGKSAIAAFFYGFVAVGYGN</sequence>